<name>A0A1M6Y3X9_9BACT</name>
<evidence type="ECO:0000313" key="2">
    <source>
        <dbReference type="Proteomes" id="UP000184420"/>
    </source>
</evidence>
<dbReference type="SUPFAM" id="SSF49899">
    <property type="entry name" value="Concanavalin A-like lectins/glucanases"/>
    <property type="match status" value="1"/>
</dbReference>
<gene>
    <name evidence="1" type="ORF">SAMN05444266_102134</name>
</gene>
<protein>
    <submittedName>
        <fullName evidence="1">Uncharacterized protein</fullName>
    </submittedName>
</protein>
<proteinExistence type="predicted"/>
<dbReference type="Proteomes" id="UP000184420">
    <property type="component" value="Unassembled WGS sequence"/>
</dbReference>
<dbReference type="InterPro" id="IPR013320">
    <property type="entry name" value="ConA-like_dom_sf"/>
</dbReference>
<dbReference type="STRING" id="1419482.SAMN05444266_102134"/>
<reference evidence="1 2" key="1">
    <citation type="submission" date="2016-11" db="EMBL/GenBank/DDBJ databases">
        <authorList>
            <person name="Jaros S."/>
            <person name="Januszkiewicz K."/>
            <person name="Wedrychowicz H."/>
        </authorList>
    </citation>
    <scope>NUCLEOTIDE SEQUENCE [LARGE SCALE GENOMIC DNA]</scope>
    <source>
        <strain evidence="1 2">DSM 27406</strain>
    </source>
</reference>
<dbReference type="RefSeq" id="WP_073078744.1">
    <property type="nucleotide sequence ID" value="NZ_FRBL01000002.1"/>
</dbReference>
<dbReference type="AlphaFoldDB" id="A0A1M6Y3X9"/>
<organism evidence="1 2">
    <name type="scientific">Chitinophaga jiangningensis</name>
    <dbReference type="NCBI Taxonomy" id="1419482"/>
    <lineage>
        <taxon>Bacteria</taxon>
        <taxon>Pseudomonadati</taxon>
        <taxon>Bacteroidota</taxon>
        <taxon>Chitinophagia</taxon>
        <taxon>Chitinophagales</taxon>
        <taxon>Chitinophagaceae</taxon>
        <taxon>Chitinophaga</taxon>
    </lineage>
</organism>
<dbReference type="EMBL" id="FRBL01000002">
    <property type="protein sequence ID" value="SHL12779.1"/>
    <property type="molecule type" value="Genomic_DNA"/>
</dbReference>
<dbReference type="GO" id="GO:0005975">
    <property type="term" value="P:carbohydrate metabolic process"/>
    <property type="evidence" value="ECO:0007669"/>
    <property type="project" value="UniProtKB-ARBA"/>
</dbReference>
<sequence length="283" mass="29764">MPGNQNRVPTGIVALIITLLIVFSTTLKAQFTIRESFGENNLLSPRLVMGGSAQLTAAAGIDPLGSGWLRLTGNTTNQVGFCYVNQGFPSDLGLLIEFEYTAWSPTAASRPVADGFSMYLFDSTYGPGNFQIGQDGGALGYGEVDQATHPTGWTLGPGLTGGYLGLGLDEFGNYSVKQTTSDNTAPGLRAHTIALRGPTASHTSYITGTGANLGGTVYAGQTISYPGVAASRPTSSLFYRKVQILLEKVGTNYQITVSMQVAESGSMRAVFGPITLTTPRLLT</sequence>
<keyword evidence="2" id="KW-1185">Reference proteome</keyword>
<evidence type="ECO:0000313" key="1">
    <source>
        <dbReference type="EMBL" id="SHL12779.1"/>
    </source>
</evidence>
<accession>A0A1M6Y3X9</accession>
<dbReference type="OrthoDB" id="9816593at2"/>
<dbReference type="Gene3D" id="2.60.120.200">
    <property type="match status" value="1"/>
</dbReference>
<dbReference type="GO" id="GO:0004553">
    <property type="term" value="F:hydrolase activity, hydrolyzing O-glycosyl compounds"/>
    <property type="evidence" value="ECO:0007669"/>
    <property type="project" value="UniProtKB-ARBA"/>
</dbReference>